<name>A0A0V8J8C7_9BACL</name>
<dbReference type="Pfam" id="PF08241">
    <property type="entry name" value="Methyltransf_11"/>
    <property type="match status" value="1"/>
</dbReference>
<dbReference type="PANTHER" id="PTHR43591">
    <property type="entry name" value="METHYLTRANSFERASE"/>
    <property type="match status" value="1"/>
</dbReference>
<keyword evidence="2" id="KW-0808">Transferase</keyword>
<keyword evidence="2" id="KW-0489">Methyltransferase</keyword>
<evidence type="ECO:0000313" key="2">
    <source>
        <dbReference type="EMBL" id="KSU83310.1"/>
    </source>
</evidence>
<dbReference type="Gene3D" id="3.40.50.150">
    <property type="entry name" value="Vaccinia Virus protein VP39"/>
    <property type="match status" value="1"/>
</dbReference>
<feature type="domain" description="Methyltransferase type 11" evidence="1">
    <location>
        <begin position="39"/>
        <end position="135"/>
    </location>
</feature>
<dbReference type="GO" id="GO:0008757">
    <property type="term" value="F:S-adenosylmethionine-dependent methyltransferase activity"/>
    <property type="evidence" value="ECO:0007669"/>
    <property type="project" value="InterPro"/>
</dbReference>
<gene>
    <name evidence="2" type="ORF">AS030_12100</name>
</gene>
<accession>A0A0V8J8C7</accession>
<dbReference type="EMBL" id="LNQN01000002">
    <property type="protein sequence ID" value="KSU83310.1"/>
    <property type="molecule type" value="Genomic_DNA"/>
</dbReference>
<dbReference type="RefSeq" id="WP_061972106.1">
    <property type="nucleotide sequence ID" value="NZ_FMAV01000002.1"/>
</dbReference>
<dbReference type="AlphaFoldDB" id="A0A0V8J8C7"/>
<protein>
    <submittedName>
        <fullName evidence="2">Methyltransferase type 11</fullName>
    </submittedName>
</protein>
<organism evidence="2 3">
    <name type="scientific">Fictibacillus enclensis</name>
    <dbReference type="NCBI Taxonomy" id="1017270"/>
    <lineage>
        <taxon>Bacteria</taxon>
        <taxon>Bacillati</taxon>
        <taxon>Bacillota</taxon>
        <taxon>Bacilli</taxon>
        <taxon>Bacillales</taxon>
        <taxon>Fictibacillaceae</taxon>
        <taxon>Fictibacillus</taxon>
    </lineage>
</organism>
<dbReference type="GO" id="GO:0032259">
    <property type="term" value="P:methylation"/>
    <property type="evidence" value="ECO:0007669"/>
    <property type="project" value="UniProtKB-KW"/>
</dbReference>
<evidence type="ECO:0000313" key="3">
    <source>
        <dbReference type="Proteomes" id="UP000054099"/>
    </source>
</evidence>
<dbReference type="InterPro" id="IPR029063">
    <property type="entry name" value="SAM-dependent_MTases_sf"/>
</dbReference>
<proteinExistence type="predicted"/>
<evidence type="ECO:0000259" key="1">
    <source>
        <dbReference type="Pfam" id="PF08241"/>
    </source>
</evidence>
<sequence length="259" mass="29418">MGIDFHDPSITFSYASRTASDEWKALIKPYIVSSESMAIDIGCGGGIYTKALLELGANHVTALDFSENMLTAAKENCSDYKRRISFKQGEATCTHLPSSVADIVLERAVIHHLNDLESAFVEAFRLLKTGGTFIVQDRTPEDCLLPGSPEHIRGYFFEKEPVLIKQEIKRRFSHERVHSVLTEAGFTGIKEIKLWETRKSFSSFQELASDLKSRTGRSILFELNDEQLNALLTFIEDKLKNEKSIIERDRWTIWFATHP</sequence>
<reference evidence="2 3" key="1">
    <citation type="journal article" date="2014" name="Antonie Van Leeuwenhoek">
        <title>Fictibacillus enclensis sp. nov., isolated from marine sediment.</title>
        <authorList>
            <person name="Dastager S.G."/>
            <person name="Mawlankar R."/>
            <person name="Srinivasan K."/>
            <person name="Tang S.K."/>
            <person name="Lee J.C."/>
            <person name="Ramana V.V."/>
            <person name="Shouche Y.S."/>
        </authorList>
    </citation>
    <scope>NUCLEOTIDE SEQUENCE [LARGE SCALE GENOMIC DNA]</scope>
    <source>
        <strain evidence="2 3">NIO-1003</strain>
    </source>
</reference>
<dbReference type="Proteomes" id="UP000054099">
    <property type="component" value="Unassembled WGS sequence"/>
</dbReference>
<keyword evidence="3" id="KW-1185">Reference proteome</keyword>
<comment type="caution">
    <text evidence="2">The sequence shown here is derived from an EMBL/GenBank/DDBJ whole genome shotgun (WGS) entry which is preliminary data.</text>
</comment>
<dbReference type="SUPFAM" id="SSF53335">
    <property type="entry name" value="S-adenosyl-L-methionine-dependent methyltransferases"/>
    <property type="match status" value="1"/>
</dbReference>
<dbReference type="OrthoDB" id="9791837at2"/>
<dbReference type="CDD" id="cd02440">
    <property type="entry name" value="AdoMet_MTases"/>
    <property type="match status" value="1"/>
</dbReference>
<dbReference type="InterPro" id="IPR013216">
    <property type="entry name" value="Methyltransf_11"/>
</dbReference>